<accession>A0AAW2D4Y8</accession>
<evidence type="ECO:0000259" key="2">
    <source>
        <dbReference type="Pfam" id="PF13966"/>
    </source>
</evidence>
<sequence>MWDHIINIHSNGNYSVKFGYKFLHEEHLVKQPGPSENDTLKPLWKKIWGLNVPNKVKHLAWKACKDSLPTKMNLVRRKITTTSTCDRCKMHQEDAVHALLHCPDLKPLWCTRPKWNHGTLLACSSFIDVFDFIFAGNNEPELFAAVIWTLWNRRNNLCLGKPSLPLDKVLEFAQERLMGSETTNVPPSHPYGRSTTHWTAPEANGFKINFDGATFADSDSAASVTEVEALAAIRALEFAMELGFDDITLEGDSELLIKNLINEGSKLTHYGNIKADILFLLSHFSKVSLSFVRRHCNRLAHSLARRAIIPPIMSVWMEEIPPDLASVFLADLESLP</sequence>
<dbReference type="PANTHER" id="PTHR47074">
    <property type="entry name" value="BNAC02G40300D PROTEIN"/>
    <property type="match status" value="1"/>
</dbReference>
<dbReference type="SUPFAM" id="SSF53098">
    <property type="entry name" value="Ribonuclease H-like"/>
    <property type="match status" value="1"/>
</dbReference>
<evidence type="ECO:0000313" key="3">
    <source>
        <dbReference type="EMBL" id="KAL0005643.1"/>
    </source>
</evidence>
<dbReference type="GO" id="GO:0003676">
    <property type="term" value="F:nucleic acid binding"/>
    <property type="evidence" value="ECO:0007669"/>
    <property type="project" value="InterPro"/>
</dbReference>
<feature type="domain" description="Reverse transcriptase zinc-binding" evidence="2">
    <location>
        <begin position="14"/>
        <end position="109"/>
    </location>
</feature>
<dbReference type="InterPro" id="IPR044730">
    <property type="entry name" value="RNase_H-like_dom_plant"/>
</dbReference>
<dbReference type="Pfam" id="PF13966">
    <property type="entry name" value="zf-RVT"/>
    <property type="match status" value="1"/>
</dbReference>
<dbReference type="CDD" id="cd06222">
    <property type="entry name" value="RNase_H_like"/>
    <property type="match status" value="1"/>
</dbReference>
<dbReference type="InterPro" id="IPR052929">
    <property type="entry name" value="RNase_H-like_EbsB-rel"/>
</dbReference>
<name>A0AAW2D4Y8_9ROSI</name>
<dbReference type="Gene3D" id="3.30.420.10">
    <property type="entry name" value="Ribonuclease H-like superfamily/Ribonuclease H"/>
    <property type="match status" value="1"/>
</dbReference>
<dbReference type="PANTHER" id="PTHR47074:SF11">
    <property type="entry name" value="REVERSE TRANSCRIPTASE-LIKE PROTEIN"/>
    <property type="match status" value="1"/>
</dbReference>
<dbReference type="InterPro" id="IPR002156">
    <property type="entry name" value="RNaseH_domain"/>
</dbReference>
<feature type="domain" description="RNase H type-1" evidence="1">
    <location>
        <begin position="219"/>
        <end position="307"/>
    </location>
</feature>
<evidence type="ECO:0000313" key="4">
    <source>
        <dbReference type="Proteomes" id="UP001459277"/>
    </source>
</evidence>
<dbReference type="InterPro" id="IPR026960">
    <property type="entry name" value="RVT-Znf"/>
</dbReference>
<dbReference type="EMBL" id="JAZDWU010000004">
    <property type="protein sequence ID" value="KAL0005643.1"/>
    <property type="molecule type" value="Genomic_DNA"/>
</dbReference>
<dbReference type="Proteomes" id="UP001459277">
    <property type="component" value="Unassembled WGS sequence"/>
</dbReference>
<dbReference type="InterPro" id="IPR012337">
    <property type="entry name" value="RNaseH-like_sf"/>
</dbReference>
<dbReference type="GO" id="GO:0004523">
    <property type="term" value="F:RNA-DNA hybrid ribonuclease activity"/>
    <property type="evidence" value="ECO:0007669"/>
    <property type="project" value="InterPro"/>
</dbReference>
<protein>
    <recommendedName>
        <fullName evidence="5">Reverse transcriptase</fullName>
    </recommendedName>
</protein>
<comment type="caution">
    <text evidence="3">The sequence shown here is derived from an EMBL/GenBank/DDBJ whole genome shotgun (WGS) entry which is preliminary data.</text>
</comment>
<reference evidence="3 4" key="1">
    <citation type="submission" date="2024-01" db="EMBL/GenBank/DDBJ databases">
        <title>A telomere-to-telomere, gap-free genome of sweet tea (Lithocarpus litseifolius).</title>
        <authorList>
            <person name="Zhou J."/>
        </authorList>
    </citation>
    <scope>NUCLEOTIDE SEQUENCE [LARGE SCALE GENOMIC DNA]</scope>
    <source>
        <strain evidence="3">Zhou-2022a</strain>
        <tissue evidence="3">Leaf</tissue>
    </source>
</reference>
<evidence type="ECO:0008006" key="5">
    <source>
        <dbReference type="Google" id="ProtNLM"/>
    </source>
</evidence>
<dbReference type="InterPro" id="IPR036397">
    <property type="entry name" value="RNaseH_sf"/>
</dbReference>
<organism evidence="3 4">
    <name type="scientific">Lithocarpus litseifolius</name>
    <dbReference type="NCBI Taxonomy" id="425828"/>
    <lineage>
        <taxon>Eukaryota</taxon>
        <taxon>Viridiplantae</taxon>
        <taxon>Streptophyta</taxon>
        <taxon>Embryophyta</taxon>
        <taxon>Tracheophyta</taxon>
        <taxon>Spermatophyta</taxon>
        <taxon>Magnoliopsida</taxon>
        <taxon>eudicotyledons</taxon>
        <taxon>Gunneridae</taxon>
        <taxon>Pentapetalae</taxon>
        <taxon>rosids</taxon>
        <taxon>fabids</taxon>
        <taxon>Fagales</taxon>
        <taxon>Fagaceae</taxon>
        <taxon>Lithocarpus</taxon>
    </lineage>
</organism>
<evidence type="ECO:0000259" key="1">
    <source>
        <dbReference type="Pfam" id="PF13456"/>
    </source>
</evidence>
<dbReference type="Pfam" id="PF13456">
    <property type="entry name" value="RVT_3"/>
    <property type="match status" value="1"/>
</dbReference>
<gene>
    <name evidence="3" type="ORF">SO802_013204</name>
</gene>
<proteinExistence type="predicted"/>
<keyword evidence="4" id="KW-1185">Reference proteome</keyword>
<dbReference type="AlphaFoldDB" id="A0AAW2D4Y8"/>